<dbReference type="PANTHER" id="PTHR23095:SF53">
    <property type="entry name" value="ZINC FINGER CCHC DOMAIN-CONTAINING PROTEIN 12-LIKE"/>
    <property type="match status" value="1"/>
</dbReference>
<keyword evidence="3" id="KW-1185">Reference proteome</keyword>
<protein>
    <recommendedName>
        <fullName evidence="1">Paraneoplastic antigen Ma-like C-terminal domain-containing protein</fullName>
    </recommendedName>
</protein>
<dbReference type="InterPro" id="IPR026523">
    <property type="entry name" value="PNMA"/>
</dbReference>
<dbReference type="Proteomes" id="UP000261540">
    <property type="component" value="Unplaced"/>
</dbReference>
<dbReference type="GeneTree" id="ENSGT01030000235119"/>
<evidence type="ECO:0000313" key="3">
    <source>
        <dbReference type="Proteomes" id="UP000261540"/>
    </source>
</evidence>
<accession>A0A3B3RMR2</accession>
<proteinExistence type="predicted"/>
<evidence type="ECO:0000313" key="2">
    <source>
        <dbReference type="Ensembl" id="ENSPKIP00000019583.1"/>
    </source>
</evidence>
<name>A0A3B3RMR2_9TELE</name>
<dbReference type="PANTHER" id="PTHR23095">
    <property type="entry name" value="PARANEOPLASTIC ANTIGEN"/>
    <property type="match status" value="1"/>
</dbReference>
<sequence>MDFVQRCGVKIPNAVIISGATQVVGQDGQIIDFLKKYGSIKNTFSVDEETSEFHQNLIVEYSYGTAVEDLRAILPYRYTVQDDPCIVYTVRTLCSVYQAEVGANITKNYLTELKTLARLSGIEYEQVLKGMMSQISEDIEAMSPVIEEGSPMHSGLTIGTPQIVAPGSLSDALQGNIGPNVASSVPIFNEGRAPSLSVSSMNPQEVQKVVVEHIVRREDVVPHLPSQVRLRSFSGKAPRPSNEADYTWRSHIELLLNDPNMSPLQTSRKILESLLAPAADVVKGLRPDSSPSTYLQLLDSAFGTVEDGEELFAQFLNTLQDPGERPSTYLHRLQVAISLAVKRGGVAPLLVDKHLLKQFCRGCWDNALLSTLQLEQRKSSPPPSIVHDSPQMLLNCTNMLFNDPL</sequence>
<dbReference type="AlphaFoldDB" id="A0A3B3RMR2"/>
<reference evidence="2" key="1">
    <citation type="submission" date="2025-08" db="UniProtKB">
        <authorList>
            <consortium name="Ensembl"/>
        </authorList>
    </citation>
    <scope>IDENTIFICATION</scope>
</reference>
<dbReference type="Ensembl" id="ENSPKIT00000000180.1">
    <property type="protein sequence ID" value="ENSPKIP00000019583.1"/>
    <property type="gene ID" value="ENSPKIG00000004697.1"/>
</dbReference>
<feature type="domain" description="Paraneoplastic antigen Ma-like C-terminal" evidence="1">
    <location>
        <begin position="233"/>
        <end position="384"/>
    </location>
</feature>
<organism evidence="2 3">
    <name type="scientific">Paramormyrops kingsleyae</name>
    <dbReference type="NCBI Taxonomy" id="1676925"/>
    <lineage>
        <taxon>Eukaryota</taxon>
        <taxon>Metazoa</taxon>
        <taxon>Chordata</taxon>
        <taxon>Craniata</taxon>
        <taxon>Vertebrata</taxon>
        <taxon>Euteleostomi</taxon>
        <taxon>Actinopterygii</taxon>
        <taxon>Neopterygii</taxon>
        <taxon>Teleostei</taxon>
        <taxon>Osteoglossocephala</taxon>
        <taxon>Osteoglossomorpha</taxon>
        <taxon>Osteoglossiformes</taxon>
        <taxon>Mormyridae</taxon>
        <taxon>Paramormyrops</taxon>
    </lineage>
</organism>
<dbReference type="Pfam" id="PF14893">
    <property type="entry name" value="PNMA"/>
    <property type="match status" value="1"/>
</dbReference>
<dbReference type="InterPro" id="IPR048270">
    <property type="entry name" value="PNMA_C"/>
</dbReference>
<evidence type="ECO:0000259" key="1">
    <source>
        <dbReference type="Pfam" id="PF14893"/>
    </source>
</evidence>
<reference evidence="2" key="2">
    <citation type="submission" date="2025-09" db="UniProtKB">
        <authorList>
            <consortium name="Ensembl"/>
        </authorList>
    </citation>
    <scope>IDENTIFICATION</scope>
</reference>
<dbReference type="STRING" id="1676925.ENSPKIP00000019583"/>